<comment type="caution">
    <text evidence="2">The sequence shown here is derived from an EMBL/GenBank/DDBJ whole genome shotgun (WGS) entry which is preliminary data.</text>
</comment>
<proteinExistence type="predicted"/>
<dbReference type="AlphaFoldDB" id="A0A8H5FEP9"/>
<dbReference type="PANTHER" id="PTHR10622">
    <property type="entry name" value="HET DOMAIN-CONTAINING PROTEIN"/>
    <property type="match status" value="1"/>
</dbReference>
<sequence>MCVSSYMSRKTKLTPDVAFISTISTSTQLSLRLALVSPSLFVRMVYLRWKDTISVVTSPHDPLQKRTRPRRLINTRTIKLEEFSSNDSVPPYAILSHCWEAGHEISYQEMVKCQLLTAASIRSKSGYRKIVAACMQARKDNFTYIWIDTCCIDKGDHGQLSQDINSMFDYYKNSEVCYVYLYDYYPWFSRGWTLQNLVAPWNLGGCSWFFRGWTLQELVAPSSVKFFDAKWKYCGDRKTLNIAIWAITGIRWGLLEGRETIQDVSIIERMSWAIHRQTTKEEDRAYCLLGLLDITMEPRYGEGVESAFERLTNILHECYSGHQRLERIPKTGREIMEYFSYCVAVFSGAFESFMSCILLTDKTETEQCSRARTIEV</sequence>
<organism evidence="2 3">
    <name type="scientific">Tetrapyrgos nigripes</name>
    <dbReference type="NCBI Taxonomy" id="182062"/>
    <lineage>
        <taxon>Eukaryota</taxon>
        <taxon>Fungi</taxon>
        <taxon>Dikarya</taxon>
        <taxon>Basidiomycota</taxon>
        <taxon>Agaricomycotina</taxon>
        <taxon>Agaricomycetes</taxon>
        <taxon>Agaricomycetidae</taxon>
        <taxon>Agaricales</taxon>
        <taxon>Marasmiineae</taxon>
        <taxon>Marasmiaceae</taxon>
        <taxon>Tetrapyrgos</taxon>
    </lineage>
</organism>
<dbReference type="Proteomes" id="UP000559256">
    <property type="component" value="Unassembled WGS sequence"/>
</dbReference>
<protein>
    <recommendedName>
        <fullName evidence="1">Heterokaryon incompatibility domain-containing protein</fullName>
    </recommendedName>
</protein>
<accession>A0A8H5FEP9</accession>
<name>A0A8H5FEP9_9AGAR</name>
<keyword evidence="3" id="KW-1185">Reference proteome</keyword>
<dbReference type="Pfam" id="PF06985">
    <property type="entry name" value="HET"/>
    <property type="match status" value="1"/>
</dbReference>
<reference evidence="2 3" key="1">
    <citation type="journal article" date="2020" name="ISME J.">
        <title>Uncovering the hidden diversity of litter-decomposition mechanisms in mushroom-forming fungi.</title>
        <authorList>
            <person name="Floudas D."/>
            <person name="Bentzer J."/>
            <person name="Ahren D."/>
            <person name="Johansson T."/>
            <person name="Persson P."/>
            <person name="Tunlid A."/>
        </authorList>
    </citation>
    <scope>NUCLEOTIDE SEQUENCE [LARGE SCALE GENOMIC DNA]</scope>
    <source>
        <strain evidence="2 3">CBS 291.85</strain>
    </source>
</reference>
<dbReference type="EMBL" id="JAACJM010000284">
    <property type="protein sequence ID" value="KAF5333837.1"/>
    <property type="molecule type" value="Genomic_DNA"/>
</dbReference>
<evidence type="ECO:0000313" key="3">
    <source>
        <dbReference type="Proteomes" id="UP000559256"/>
    </source>
</evidence>
<evidence type="ECO:0000259" key="1">
    <source>
        <dbReference type="Pfam" id="PF06985"/>
    </source>
</evidence>
<dbReference type="PANTHER" id="PTHR10622:SF10">
    <property type="entry name" value="HET DOMAIN-CONTAINING PROTEIN"/>
    <property type="match status" value="1"/>
</dbReference>
<feature type="domain" description="Heterokaryon incompatibility" evidence="1">
    <location>
        <begin position="92"/>
        <end position="181"/>
    </location>
</feature>
<gene>
    <name evidence="2" type="ORF">D9758_017422</name>
</gene>
<evidence type="ECO:0000313" key="2">
    <source>
        <dbReference type="EMBL" id="KAF5333837.1"/>
    </source>
</evidence>
<dbReference type="InterPro" id="IPR010730">
    <property type="entry name" value="HET"/>
</dbReference>